<organism evidence="3 4">
    <name type="scientific">Alkalimonas delamerensis</name>
    <dbReference type="NCBI Taxonomy" id="265981"/>
    <lineage>
        <taxon>Bacteria</taxon>
        <taxon>Pseudomonadati</taxon>
        <taxon>Pseudomonadota</taxon>
        <taxon>Gammaproteobacteria</taxon>
        <taxon>Alkalimonas</taxon>
    </lineage>
</organism>
<keyword evidence="1" id="KW-1133">Transmembrane helix</keyword>
<keyword evidence="3" id="KW-0418">Kinase</keyword>
<keyword evidence="4" id="KW-1185">Reference proteome</keyword>
<reference evidence="3 4" key="1">
    <citation type="submission" date="2023-08" db="EMBL/GenBank/DDBJ databases">
        <authorList>
            <person name="Joshi A."/>
            <person name="Thite S."/>
        </authorList>
    </citation>
    <scope>NUCLEOTIDE SEQUENCE [LARGE SCALE GENOMIC DNA]</scope>
    <source>
        <strain evidence="3 4">1E1</strain>
    </source>
</reference>
<comment type="caution">
    <text evidence="3">The sequence shown here is derived from an EMBL/GenBank/DDBJ whole genome shotgun (WGS) entry which is preliminary data.</text>
</comment>
<evidence type="ECO:0000259" key="2">
    <source>
        <dbReference type="Pfam" id="PF01590"/>
    </source>
</evidence>
<keyword evidence="3" id="KW-0808">Transferase</keyword>
<evidence type="ECO:0000256" key="1">
    <source>
        <dbReference type="SAM" id="Phobius"/>
    </source>
</evidence>
<evidence type="ECO:0000313" key="3">
    <source>
        <dbReference type="EMBL" id="MDP4527963.1"/>
    </source>
</evidence>
<dbReference type="Gene3D" id="3.30.450.40">
    <property type="match status" value="1"/>
</dbReference>
<dbReference type="EMBL" id="JAUZVY010000001">
    <property type="protein sequence ID" value="MDP4527963.1"/>
    <property type="molecule type" value="Genomic_DNA"/>
</dbReference>
<feature type="transmembrane region" description="Helical" evidence="1">
    <location>
        <begin position="208"/>
        <end position="228"/>
    </location>
</feature>
<accession>A0ABT9GLW2</accession>
<sequence>MSECNPLIQQYLQRSGLQLQQELDEHDIARDVQWLEHFLDEAVRPSVRWQYPVPELGEGGACSLFGELAAEPYDLALTLGGKKADTEHALQQLQLFCQAFEQRTGLEWFGIYQARLKPQPVLVKLAYYGEPSRAEFPLNEVFALSSNNSSVGLSGQARVINDVPAYLASGGQYYSCDPKVQAEACLPLFDHSGKIVGIIDAEAFNKDVFNAATLTLLVAICLMVPAYLPAAVQPCSD</sequence>
<dbReference type="SUPFAM" id="SSF55781">
    <property type="entry name" value="GAF domain-like"/>
    <property type="match status" value="1"/>
</dbReference>
<dbReference type="InterPro" id="IPR029016">
    <property type="entry name" value="GAF-like_dom_sf"/>
</dbReference>
<dbReference type="GO" id="GO:0016301">
    <property type="term" value="F:kinase activity"/>
    <property type="evidence" value="ECO:0007669"/>
    <property type="project" value="UniProtKB-KW"/>
</dbReference>
<evidence type="ECO:0000313" key="4">
    <source>
        <dbReference type="Proteomes" id="UP001236258"/>
    </source>
</evidence>
<keyword evidence="1" id="KW-0472">Membrane</keyword>
<dbReference type="RefSeq" id="WP_305944136.1">
    <property type="nucleotide sequence ID" value="NZ_JAUZVY010000001.1"/>
</dbReference>
<feature type="domain" description="GAF" evidence="2">
    <location>
        <begin position="93"/>
        <end position="222"/>
    </location>
</feature>
<name>A0ABT9GLW2_9GAMM</name>
<proteinExistence type="predicted"/>
<gene>
    <name evidence="3" type="ORF">Q3O59_02795</name>
</gene>
<protein>
    <submittedName>
        <fullName evidence="3">Histidine kinase</fullName>
    </submittedName>
</protein>
<dbReference type="InterPro" id="IPR003018">
    <property type="entry name" value="GAF"/>
</dbReference>
<keyword evidence="1" id="KW-0812">Transmembrane</keyword>
<dbReference type="Proteomes" id="UP001236258">
    <property type="component" value="Unassembled WGS sequence"/>
</dbReference>
<dbReference type="Pfam" id="PF01590">
    <property type="entry name" value="GAF"/>
    <property type="match status" value="1"/>
</dbReference>